<evidence type="ECO:0000313" key="5">
    <source>
        <dbReference type="Proteomes" id="UP001107558"/>
    </source>
</evidence>
<dbReference type="InterPro" id="IPR010684">
    <property type="entry name" value="RNA_pol_II_trans_fac_SIII_A"/>
</dbReference>
<dbReference type="PANTHER" id="PTHR15141">
    <property type="entry name" value="TRANSCRIPTION ELONGATION FACTOR B POLYPEPTIDE 3"/>
    <property type="match status" value="1"/>
</dbReference>
<name>A0A9J6BRX8_POLVA</name>
<dbReference type="InterPro" id="IPR035441">
    <property type="entry name" value="TFIIS/LEDGF_dom_sf"/>
</dbReference>
<keyword evidence="1" id="KW-0539">Nucleus</keyword>
<feature type="domain" description="TFIIS N-terminal" evidence="3">
    <location>
        <begin position="7"/>
        <end position="80"/>
    </location>
</feature>
<dbReference type="EMBL" id="JADBJN010000003">
    <property type="protein sequence ID" value="KAG5672456.1"/>
    <property type="molecule type" value="Genomic_DNA"/>
</dbReference>
<feature type="compositionally biased region" description="Low complexity" evidence="2">
    <location>
        <begin position="335"/>
        <end position="357"/>
    </location>
</feature>
<dbReference type="GO" id="GO:0070449">
    <property type="term" value="C:elongin complex"/>
    <property type="evidence" value="ECO:0007669"/>
    <property type="project" value="InterPro"/>
</dbReference>
<comment type="caution">
    <text evidence="4">The sequence shown here is derived from an EMBL/GenBank/DDBJ whole genome shotgun (WGS) entry which is preliminary data.</text>
</comment>
<feature type="compositionally biased region" description="Basic and acidic residues" evidence="2">
    <location>
        <begin position="79"/>
        <end position="88"/>
    </location>
</feature>
<dbReference type="SUPFAM" id="SSF47676">
    <property type="entry name" value="Conserved domain common to transcription factors TFIIS, elongin A, CRSP70"/>
    <property type="match status" value="1"/>
</dbReference>
<dbReference type="Proteomes" id="UP001107558">
    <property type="component" value="Chromosome 3"/>
</dbReference>
<dbReference type="Gene3D" id="6.10.250.3180">
    <property type="match status" value="1"/>
</dbReference>
<feature type="compositionally biased region" description="Low complexity" evidence="2">
    <location>
        <begin position="132"/>
        <end position="150"/>
    </location>
</feature>
<dbReference type="OrthoDB" id="21513at2759"/>
<keyword evidence="5" id="KW-1185">Reference proteome</keyword>
<organism evidence="4 5">
    <name type="scientific">Polypedilum vanderplanki</name>
    <name type="common">Sleeping chironomid midge</name>
    <dbReference type="NCBI Taxonomy" id="319348"/>
    <lineage>
        <taxon>Eukaryota</taxon>
        <taxon>Metazoa</taxon>
        <taxon>Ecdysozoa</taxon>
        <taxon>Arthropoda</taxon>
        <taxon>Hexapoda</taxon>
        <taxon>Insecta</taxon>
        <taxon>Pterygota</taxon>
        <taxon>Neoptera</taxon>
        <taxon>Endopterygota</taxon>
        <taxon>Diptera</taxon>
        <taxon>Nematocera</taxon>
        <taxon>Chironomoidea</taxon>
        <taxon>Chironomidae</taxon>
        <taxon>Chironominae</taxon>
        <taxon>Polypedilum</taxon>
        <taxon>Polypedilum</taxon>
    </lineage>
</organism>
<accession>A0A9J6BRX8</accession>
<feature type="compositionally biased region" description="Basic and acidic residues" evidence="2">
    <location>
        <begin position="197"/>
        <end position="226"/>
    </location>
</feature>
<evidence type="ECO:0000256" key="1">
    <source>
        <dbReference type="PROSITE-ProRule" id="PRU00649"/>
    </source>
</evidence>
<dbReference type="Gene3D" id="1.20.930.10">
    <property type="entry name" value="Conserved domain common to transcription factors TFIIS, elongin A, CRSP70"/>
    <property type="match status" value="1"/>
</dbReference>
<evidence type="ECO:0000313" key="4">
    <source>
        <dbReference type="EMBL" id="KAG5672456.1"/>
    </source>
</evidence>
<dbReference type="InterPro" id="IPR051870">
    <property type="entry name" value="Elongin-A_domain"/>
</dbReference>
<dbReference type="Pfam" id="PF06881">
    <property type="entry name" value="Elongin_A"/>
    <property type="match status" value="1"/>
</dbReference>
<proteinExistence type="predicted"/>
<dbReference type="AlphaFoldDB" id="A0A9J6BRX8"/>
<evidence type="ECO:0000259" key="3">
    <source>
        <dbReference type="PROSITE" id="PS51319"/>
    </source>
</evidence>
<comment type="subcellular location">
    <subcellularLocation>
        <location evidence="1">Nucleus</location>
    </subcellularLocation>
</comment>
<evidence type="ECO:0000256" key="2">
    <source>
        <dbReference type="SAM" id="MobiDB-lite"/>
    </source>
</evidence>
<feature type="compositionally biased region" description="Basic and acidic residues" evidence="2">
    <location>
        <begin position="263"/>
        <end position="275"/>
    </location>
</feature>
<protein>
    <recommendedName>
        <fullName evidence="3">TFIIS N-terminal domain-containing protein</fullName>
    </recommendedName>
</protein>
<dbReference type="PANTHER" id="PTHR15141:SF76">
    <property type="entry name" value="TRANSCRIPTION ELONGATION FACTOR B POLYPEPTIDE 3"/>
    <property type="match status" value="1"/>
</dbReference>
<dbReference type="GO" id="GO:0006368">
    <property type="term" value="P:transcription elongation by RNA polymerase II"/>
    <property type="evidence" value="ECO:0007669"/>
    <property type="project" value="InterPro"/>
</dbReference>
<feature type="region of interest" description="Disordered" evidence="2">
    <location>
        <begin position="79"/>
        <end position="281"/>
    </location>
</feature>
<feature type="compositionally biased region" description="Basic residues" evidence="2">
    <location>
        <begin position="122"/>
        <end position="131"/>
    </location>
</feature>
<dbReference type="InterPro" id="IPR017923">
    <property type="entry name" value="TFIIS_N"/>
</dbReference>
<feature type="compositionally biased region" description="Low complexity" evidence="2">
    <location>
        <begin position="310"/>
        <end position="325"/>
    </location>
</feature>
<sequence>MGDKKVDYIKYYKNSIEKHQNDPERVLHCLKKLENVRIDVQHLQDTGIGRTVNAVRGLDGEAGELANNLVNKWKSIVSENEHSDKNEEREEITETIAKKSHHHHSKSSSMKSSSKEKENGKKSKHHHHHHSSTSSSHHQSSSGSHHTSTSHSKEHKKSSNDSKSNENKHKSSNSNHDSSSQHKAQTSSSSSSSKKRSHEEVSLDAKDNELKAKRLKIETEKSDKKKSSSSSNSKSNESKEHSSSSNNKSSSKNKEHKHSSKRKSSEDDSSVKEFDGSTGEIGFAEALMMFDMPSTSKSKKQLADKIVTVKSSSSSKDNKSSSSKSTSKDNKHKSTSSSSATSSSSSSRPSTLTSAEAEASESKKSLKTLTQPPKLLTQKPALGLLPDLVSDITIPDYRPLPLNHAMKDYIDSNFGSFESRHSRKADEVVQFAESFSSKANRTKVFSGNSKARMQIPKLFDLCIRVLQENIDFLECTGGVPFEILKPVLERAKPDQLSVIEYYNPYLLEESDILWKPHCQRKWKNKQPAEMETWREMYERCTKEDEEKLNRLTQNIKHQQEKSLNGIQKTKMAYVDSFVKPPRGIMRKQEQFGTNRKLVASPAARVEALKNLAPNIVSGQHGDVRLRVAAGLRDDAQQVVGRGNIQRGSLTKKAPLMAKILQKFKR</sequence>
<feature type="compositionally biased region" description="Low complexity" evidence="2">
    <location>
        <begin position="172"/>
        <end position="192"/>
    </location>
</feature>
<dbReference type="Pfam" id="PF08711">
    <property type="entry name" value="Med26"/>
    <property type="match status" value="1"/>
</dbReference>
<feature type="region of interest" description="Disordered" evidence="2">
    <location>
        <begin position="294"/>
        <end position="372"/>
    </location>
</feature>
<reference evidence="4" key="1">
    <citation type="submission" date="2021-03" db="EMBL/GenBank/DDBJ databases">
        <title>Chromosome level genome of the anhydrobiotic midge Polypedilum vanderplanki.</title>
        <authorList>
            <person name="Yoshida Y."/>
            <person name="Kikawada T."/>
            <person name="Gusev O."/>
        </authorList>
    </citation>
    <scope>NUCLEOTIDE SEQUENCE</scope>
    <source>
        <strain evidence="4">NIAS01</strain>
        <tissue evidence="4">Whole body or cell culture</tissue>
    </source>
</reference>
<dbReference type="PROSITE" id="PS51319">
    <property type="entry name" value="TFIIS_N"/>
    <property type="match status" value="1"/>
</dbReference>
<feature type="compositionally biased region" description="Basic and acidic residues" evidence="2">
    <location>
        <begin position="157"/>
        <end position="169"/>
    </location>
</feature>
<gene>
    <name evidence="4" type="ORF">PVAND_002583</name>
</gene>